<evidence type="ECO:0000313" key="4">
    <source>
        <dbReference type="WBParaSite" id="SVE_0236500.1"/>
    </source>
</evidence>
<organism evidence="3 4">
    <name type="scientific">Strongyloides venezuelensis</name>
    <name type="common">Threadworm</name>
    <dbReference type="NCBI Taxonomy" id="75913"/>
    <lineage>
        <taxon>Eukaryota</taxon>
        <taxon>Metazoa</taxon>
        <taxon>Ecdysozoa</taxon>
        <taxon>Nematoda</taxon>
        <taxon>Chromadorea</taxon>
        <taxon>Rhabditida</taxon>
        <taxon>Tylenchina</taxon>
        <taxon>Panagrolaimomorpha</taxon>
        <taxon>Strongyloidoidea</taxon>
        <taxon>Strongyloididae</taxon>
        <taxon>Strongyloides</taxon>
    </lineage>
</organism>
<protein>
    <submittedName>
        <fullName evidence="4">Cytochrome P450 18a1 (inferred by orthology to a D. melanogaster protein)</fullName>
    </submittedName>
</protein>
<dbReference type="GO" id="GO:0005506">
    <property type="term" value="F:iron ion binding"/>
    <property type="evidence" value="ECO:0007669"/>
    <property type="project" value="InterPro"/>
</dbReference>
<reference evidence="4" key="2">
    <citation type="submission" date="2015-08" db="UniProtKB">
        <authorList>
            <consortium name="WormBaseParasite"/>
        </authorList>
    </citation>
    <scope>IDENTIFICATION</scope>
</reference>
<dbReference type="WBParaSite" id="SVE_0236500.1">
    <property type="protein sequence ID" value="SVE_0236500.1"/>
    <property type="gene ID" value="SVE_0236500"/>
</dbReference>
<dbReference type="PRINTS" id="PR00463">
    <property type="entry name" value="EP450I"/>
</dbReference>
<reference evidence="3" key="1">
    <citation type="submission" date="2014-07" db="EMBL/GenBank/DDBJ databases">
        <authorList>
            <person name="Martin A.A"/>
            <person name="De Silva N."/>
        </authorList>
    </citation>
    <scope>NUCLEOTIDE SEQUENCE</scope>
</reference>
<dbReference type="PANTHER" id="PTHR24284">
    <property type="entry name" value="CYTOCHROME P450 FAMILY"/>
    <property type="match status" value="1"/>
</dbReference>
<accession>A0A0K0F0P9</accession>
<dbReference type="PANTHER" id="PTHR24284:SF1">
    <property type="entry name" value="CYTOCHROME P450 FAMILY"/>
    <property type="match status" value="1"/>
</dbReference>
<dbReference type="InterPro" id="IPR036396">
    <property type="entry name" value="Cyt_P450_sf"/>
</dbReference>
<dbReference type="Gene3D" id="1.10.630.10">
    <property type="entry name" value="Cytochrome P450"/>
    <property type="match status" value="1"/>
</dbReference>
<proteinExistence type="inferred from homology"/>
<dbReference type="SUPFAM" id="SSF48264">
    <property type="entry name" value="Cytochrome P450"/>
    <property type="match status" value="1"/>
</dbReference>
<dbReference type="GO" id="GO:0004497">
    <property type="term" value="F:monooxygenase activity"/>
    <property type="evidence" value="ECO:0007669"/>
    <property type="project" value="UniProtKB-KW"/>
</dbReference>
<keyword evidence="3" id="KW-1185">Reference proteome</keyword>
<evidence type="ECO:0000256" key="1">
    <source>
        <dbReference type="ARBA" id="ARBA00010617"/>
    </source>
</evidence>
<sequence length="257" mass="30267">MPLPVIGNLLSFDLKKTHSWIYNQKKVYGSVFTIWIPLPHIVFVDNDSINEALVTNDDNFLGRNVNGYPEKLISDKPNVGVIFSEGEEWRDQRRLPLHILRNFGMSRTIMQDKIHLVVQDFYEFVDSLKDKDNVDIEKILQLSVGNVINLILFGFMHSHTDNNEYFELIETHENLLKLMTSWEIKLLSLIPFMDKIPFLRDYLCRRIVRLLRKFKGMINSQIEECKKSFNPDIEPPNFIHAVMKEIQSVDFKYSYLN</sequence>
<dbReference type="AlphaFoldDB" id="A0A0K0F0P9"/>
<dbReference type="STRING" id="75913.A0A0K0F0P9"/>
<comment type="similarity">
    <text evidence="1">Belongs to the cytochrome P450 family.</text>
</comment>
<keyword evidence="2" id="KW-0560">Oxidoreductase</keyword>
<dbReference type="InterPro" id="IPR002401">
    <property type="entry name" value="Cyt_P450_E_grp-I"/>
</dbReference>
<evidence type="ECO:0000313" key="3">
    <source>
        <dbReference type="Proteomes" id="UP000035680"/>
    </source>
</evidence>
<dbReference type="Pfam" id="PF00067">
    <property type="entry name" value="p450"/>
    <property type="match status" value="1"/>
</dbReference>
<dbReference type="InterPro" id="IPR001128">
    <property type="entry name" value="Cyt_P450"/>
</dbReference>
<dbReference type="GO" id="GO:0020037">
    <property type="term" value="F:heme binding"/>
    <property type="evidence" value="ECO:0007669"/>
    <property type="project" value="InterPro"/>
</dbReference>
<dbReference type="Proteomes" id="UP000035680">
    <property type="component" value="Unassembled WGS sequence"/>
</dbReference>
<evidence type="ECO:0000256" key="2">
    <source>
        <dbReference type="ARBA" id="ARBA00023033"/>
    </source>
</evidence>
<dbReference type="GO" id="GO:0016705">
    <property type="term" value="F:oxidoreductase activity, acting on paired donors, with incorporation or reduction of molecular oxygen"/>
    <property type="evidence" value="ECO:0007669"/>
    <property type="project" value="InterPro"/>
</dbReference>
<keyword evidence="2" id="KW-0503">Monooxygenase</keyword>
<name>A0A0K0F0P9_STRVS</name>